<dbReference type="Proteomes" id="UP000694428">
    <property type="component" value="Unplaced"/>
</dbReference>
<dbReference type="PANTHER" id="PTHR12184:SF1">
    <property type="entry name" value="UBIQUINOL-CYTOCHROME-C REDUCTASE COMPLEX ASSEMBLY FACTOR 1"/>
    <property type="match status" value="1"/>
</dbReference>
<evidence type="ECO:0000259" key="2">
    <source>
        <dbReference type="Pfam" id="PF03981"/>
    </source>
</evidence>
<evidence type="ECO:0000313" key="4">
    <source>
        <dbReference type="Proteomes" id="UP000694428"/>
    </source>
</evidence>
<name>A0A8C9L3T0_PAVCR</name>
<dbReference type="Pfam" id="PF03981">
    <property type="entry name" value="Ubiq_cyt_C_chap"/>
    <property type="match status" value="1"/>
</dbReference>
<evidence type="ECO:0000256" key="1">
    <source>
        <dbReference type="ARBA" id="ARBA00006407"/>
    </source>
</evidence>
<reference evidence="3" key="2">
    <citation type="submission" date="2025-09" db="UniProtKB">
        <authorList>
            <consortium name="Ensembl"/>
        </authorList>
    </citation>
    <scope>IDENTIFICATION</scope>
</reference>
<accession>A0A8C9L3T0</accession>
<dbReference type="Ensembl" id="ENSPSTT00000002031.1">
    <property type="protein sequence ID" value="ENSPSTP00000001929.1"/>
    <property type="gene ID" value="ENSPSTG00000001470.1"/>
</dbReference>
<organism evidence="3 4">
    <name type="scientific">Pavo cristatus</name>
    <name type="common">Indian peafowl</name>
    <name type="synonym">Blue peafowl</name>
    <dbReference type="NCBI Taxonomy" id="9049"/>
    <lineage>
        <taxon>Eukaryota</taxon>
        <taxon>Metazoa</taxon>
        <taxon>Chordata</taxon>
        <taxon>Craniata</taxon>
        <taxon>Vertebrata</taxon>
        <taxon>Euteleostomi</taxon>
        <taxon>Archelosauria</taxon>
        <taxon>Archosauria</taxon>
        <taxon>Dinosauria</taxon>
        <taxon>Saurischia</taxon>
        <taxon>Theropoda</taxon>
        <taxon>Coelurosauria</taxon>
        <taxon>Aves</taxon>
        <taxon>Neognathae</taxon>
        <taxon>Galloanserae</taxon>
        <taxon>Galliformes</taxon>
        <taxon>Phasianidae</taxon>
        <taxon>Phasianinae</taxon>
        <taxon>Pavo</taxon>
    </lineage>
</organism>
<sequence length="284" mass="32211">EAATARGGHCQAEVTQWIAACSGLLQTAVVQGQCRRMLHGIFQRCKTGQFQLPKACGGLIEASGAKTHQNRSIYSTNKQLSAKDSVQTSEEKVGPLTRIIEAMGFTGPLKYSRWVKRLFVIFLLFNTSGFLKKKNKMCLVRMKQEGRAGKYMCRYIVHCMWEDVEQRGKVMGINSVVLKQDLRSMVENFYAALFGYDEERLNMDCHMLLGMLCGFQCHWRGLWNRNLSRRHLVLTPHLLQVQHLDALSGEDLLLTGEVSWRPLVESNARSILKPLSPVYNDEGL</sequence>
<reference evidence="3" key="1">
    <citation type="submission" date="2025-08" db="UniProtKB">
        <authorList>
            <consortium name="Ensembl"/>
        </authorList>
    </citation>
    <scope>IDENTIFICATION</scope>
</reference>
<dbReference type="InterPro" id="IPR021150">
    <property type="entry name" value="Ubiq_cyt_c_chap"/>
</dbReference>
<protein>
    <submittedName>
        <fullName evidence="3">Ubiquinol-cytochrome c reductase complex assembly factor 1</fullName>
    </submittedName>
</protein>
<comment type="similarity">
    <text evidence="1">Belongs to the CBP3 family.</text>
</comment>
<proteinExistence type="inferred from homology"/>
<dbReference type="GO" id="GO:0005739">
    <property type="term" value="C:mitochondrion"/>
    <property type="evidence" value="ECO:0007669"/>
    <property type="project" value="TreeGrafter"/>
</dbReference>
<dbReference type="GO" id="GO:0034551">
    <property type="term" value="P:mitochondrial respiratory chain complex III assembly"/>
    <property type="evidence" value="ECO:0007669"/>
    <property type="project" value="TreeGrafter"/>
</dbReference>
<dbReference type="PANTHER" id="PTHR12184">
    <property type="entry name" value="UBIQUINOL-CYTOCHROME C REDUCTASE COMPLEX ASSEMBLY FACTOR 1 FAMILY MEMBER"/>
    <property type="match status" value="1"/>
</dbReference>
<dbReference type="InterPro" id="IPR007129">
    <property type="entry name" value="Ubiqinol_cyt_c_chaperone_CPB3"/>
</dbReference>
<dbReference type="AlphaFoldDB" id="A0A8C9L3T0"/>
<feature type="domain" description="Ubiquinol-cytochrome c chaperone" evidence="2">
    <location>
        <begin position="137"/>
        <end position="256"/>
    </location>
</feature>
<keyword evidence="4" id="KW-1185">Reference proteome</keyword>
<evidence type="ECO:0000313" key="3">
    <source>
        <dbReference type="Ensembl" id="ENSPSTP00000001929.1"/>
    </source>
</evidence>